<reference evidence="1" key="1">
    <citation type="submission" date="2015-12" db="EMBL/GenBank/DDBJ databases">
        <title>Gene expression during late stages of embryo sac development: a critical building block for successful pollen-pistil interactions.</title>
        <authorList>
            <person name="Liu Y."/>
            <person name="Joly V."/>
            <person name="Sabar M."/>
            <person name="Matton D.P."/>
        </authorList>
    </citation>
    <scope>NUCLEOTIDE SEQUENCE</scope>
</reference>
<protein>
    <submittedName>
        <fullName evidence="1">Putative ovule protein</fullName>
    </submittedName>
</protein>
<dbReference type="AlphaFoldDB" id="A0A0V0GXK2"/>
<sequence length="95" mass="10873">LTDTLQNLHLSLISPQETFFANQYHSLQISNKSKILMRLFHSSMITNKRGSNMTTQLILVLFISSQSLEILKLLNPFLGISKLIIFDVKKHFLLG</sequence>
<organism evidence="1">
    <name type="scientific">Solanum chacoense</name>
    <name type="common">Chaco potato</name>
    <dbReference type="NCBI Taxonomy" id="4108"/>
    <lineage>
        <taxon>Eukaryota</taxon>
        <taxon>Viridiplantae</taxon>
        <taxon>Streptophyta</taxon>
        <taxon>Embryophyta</taxon>
        <taxon>Tracheophyta</taxon>
        <taxon>Spermatophyta</taxon>
        <taxon>Magnoliopsida</taxon>
        <taxon>eudicotyledons</taxon>
        <taxon>Gunneridae</taxon>
        <taxon>Pentapetalae</taxon>
        <taxon>asterids</taxon>
        <taxon>lamiids</taxon>
        <taxon>Solanales</taxon>
        <taxon>Solanaceae</taxon>
        <taxon>Solanoideae</taxon>
        <taxon>Solaneae</taxon>
        <taxon>Solanum</taxon>
    </lineage>
</organism>
<accession>A0A0V0GXK2</accession>
<name>A0A0V0GXK2_SOLCH</name>
<feature type="non-terminal residue" evidence="1">
    <location>
        <position position="1"/>
    </location>
</feature>
<evidence type="ECO:0000313" key="1">
    <source>
        <dbReference type="EMBL" id="JAP12860.1"/>
    </source>
</evidence>
<dbReference type="EMBL" id="GEDG01028939">
    <property type="protein sequence ID" value="JAP12860.1"/>
    <property type="molecule type" value="Transcribed_RNA"/>
</dbReference>
<proteinExistence type="predicted"/>